<protein>
    <submittedName>
        <fullName evidence="3">Uncharacterized protein</fullName>
    </submittedName>
</protein>
<evidence type="ECO:0000256" key="1">
    <source>
        <dbReference type="SAM" id="MobiDB-lite"/>
    </source>
</evidence>
<dbReference type="Proteomes" id="UP000320333">
    <property type="component" value="Unassembled WGS sequence"/>
</dbReference>
<evidence type="ECO:0000313" key="3">
    <source>
        <dbReference type="EMBL" id="TPX47473.1"/>
    </source>
</evidence>
<name>A0A507D7J6_9FUNG</name>
<dbReference type="AlphaFoldDB" id="A0A507D7J6"/>
<feature type="transmembrane region" description="Helical" evidence="2">
    <location>
        <begin position="118"/>
        <end position="136"/>
    </location>
</feature>
<dbReference type="EMBL" id="QEAP01001306">
    <property type="protein sequence ID" value="TPX47473.1"/>
    <property type="molecule type" value="Genomic_DNA"/>
</dbReference>
<gene>
    <name evidence="3" type="ORF">CcCBS67573_g10252</name>
</gene>
<sequence length="243" mass="26601">MNTHASDARPLPSTYETQQAAQPPPPPSPKKTSIGTIEIVLTLVAPSVIFAVLSGRPGMAAWQAYGWSIVPVAVFMLNDLIRHRQWGYFATPVLIGMVAQLLVAYYCRDDFRITNSAIALPVFAVGIMWIASVTVMERNAIAGMSRRGYGNSPEGIEAADREWNSPGYKWVSSRISWVWGLGYIAQTVVLVAGAFAVSESAFQILQLVVTIGAPALLGIWTYLYVQYLIRLRDRKLSAEAPAV</sequence>
<dbReference type="OrthoDB" id="2108980at2759"/>
<comment type="caution">
    <text evidence="3">The sequence shown here is derived from an EMBL/GenBank/DDBJ whole genome shotgun (WGS) entry which is preliminary data.</text>
</comment>
<evidence type="ECO:0000313" key="4">
    <source>
        <dbReference type="Proteomes" id="UP000320333"/>
    </source>
</evidence>
<dbReference type="NCBIfam" id="NF041646">
    <property type="entry name" value="VC0807_fam"/>
    <property type="match status" value="1"/>
</dbReference>
<feature type="transmembrane region" description="Helical" evidence="2">
    <location>
        <begin position="177"/>
        <end position="198"/>
    </location>
</feature>
<feature type="transmembrane region" description="Helical" evidence="2">
    <location>
        <begin position="34"/>
        <end position="53"/>
    </location>
</feature>
<keyword evidence="4" id="KW-1185">Reference proteome</keyword>
<feature type="region of interest" description="Disordered" evidence="1">
    <location>
        <begin position="1"/>
        <end position="31"/>
    </location>
</feature>
<evidence type="ECO:0000256" key="2">
    <source>
        <dbReference type="SAM" id="Phobius"/>
    </source>
</evidence>
<proteinExistence type="predicted"/>
<feature type="transmembrane region" description="Helical" evidence="2">
    <location>
        <begin position="204"/>
        <end position="225"/>
    </location>
</feature>
<keyword evidence="2" id="KW-1133">Transmembrane helix</keyword>
<organism evidence="3 4">
    <name type="scientific">Chytriomyces confervae</name>
    <dbReference type="NCBI Taxonomy" id="246404"/>
    <lineage>
        <taxon>Eukaryota</taxon>
        <taxon>Fungi</taxon>
        <taxon>Fungi incertae sedis</taxon>
        <taxon>Chytridiomycota</taxon>
        <taxon>Chytridiomycota incertae sedis</taxon>
        <taxon>Chytridiomycetes</taxon>
        <taxon>Chytridiales</taxon>
        <taxon>Chytriomycetaceae</taxon>
        <taxon>Chytriomyces</taxon>
    </lineage>
</organism>
<reference evidence="3 4" key="1">
    <citation type="journal article" date="2019" name="Sci. Rep.">
        <title>Comparative genomics of chytrid fungi reveal insights into the obligate biotrophic and pathogenic lifestyle of Synchytrium endobioticum.</title>
        <authorList>
            <person name="van de Vossenberg B.T.L.H."/>
            <person name="Warris S."/>
            <person name="Nguyen H.D.T."/>
            <person name="van Gent-Pelzer M.P.E."/>
            <person name="Joly D.L."/>
            <person name="van de Geest H.C."/>
            <person name="Bonants P.J.M."/>
            <person name="Smith D.S."/>
            <person name="Levesque C.A."/>
            <person name="van der Lee T.A.J."/>
        </authorList>
    </citation>
    <scope>NUCLEOTIDE SEQUENCE [LARGE SCALE GENOMIC DNA]</scope>
    <source>
        <strain evidence="3 4">CBS 675.73</strain>
    </source>
</reference>
<accession>A0A507D7J6</accession>
<feature type="transmembrane region" description="Helical" evidence="2">
    <location>
        <begin position="86"/>
        <end position="106"/>
    </location>
</feature>
<keyword evidence="2" id="KW-0812">Transmembrane</keyword>
<keyword evidence="2" id="KW-0472">Membrane</keyword>